<dbReference type="Pfam" id="PF04214">
    <property type="entry name" value="DUF411"/>
    <property type="match status" value="1"/>
</dbReference>
<name>A0ABV2AZN5_9GAMM</name>
<keyword evidence="3" id="KW-1185">Reference proteome</keyword>
<reference evidence="2 3" key="1">
    <citation type="submission" date="2013-03" db="EMBL/GenBank/DDBJ databases">
        <title>Salinisphaera dokdonensis CL-ES53 Genome Sequencing.</title>
        <authorList>
            <person name="Li C."/>
            <person name="Lai Q."/>
            <person name="Shao Z."/>
        </authorList>
    </citation>
    <scope>NUCLEOTIDE SEQUENCE [LARGE SCALE GENOMIC DNA]</scope>
    <source>
        <strain evidence="2 3">CL-ES53</strain>
    </source>
</reference>
<protein>
    <recommendedName>
        <fullName evidence="4">Metal-binding protein</fullName>
    </recommendedName>
</protein>
<feature type="signal peptide" evidence="1">
    <location>
        <begin position="1"/>
        <end position="27"/>
    </location>
</feature>
<dbReference type="EMBL" id="APND01000002">
    <property type="protein sequence ID" value="MES1929105.1"/>
    <property type="molecule type" value="Genomic_DNA"/>
</dbReference>
<proteinExistence type="predicted"/>
<feature type="chain" id="PRO_5046435940" description="Metal-binding protein" evidence="1">
    <location>
        <begin position="28"/>
        <end position="146"/>
    </location>
</feature>
<evidence type="ECO:0008006" key="4">
    <source>
        <dbReference type="Google" id="ProtNLM"/>
    </source>
</evidence>
<dbReference type="Proteomes" id="UP001460888">
    <property type="component" value="Unassembled WGS sequence"/>
</dbReference>
<comment type="caution">
    <text evidence="2">The sequence shown here is derived from an EMBL/GenBank/DDBJ whole genome shotgun (WGS) entry which is preliminary data.</text>
</comment>
<evidence type="ECO:0000313" key="3">
    <source>
        <dbReference type="Proteomes" id="UP001460888"/>
    </source>
</evidence>
<gene>
    <name evidence="2" type="ORF">SADO_07612</name>
</gene>
<evidence type="ECO:0000313" key="2">
    <source>
        <dbReference type="EMBL" id="MES1929105.1"/>
    </source>
</evidence>
<dbReference type="InterPro" id="IPR007332">
    <property type="entry name" value="DUF411"/>
</dbReference>
<keyword evidence="1" id="KW-0732">Signal</keyword>
<organism evidence="2 3">
    <name type="scientific">Salinisphaera dokdonensis CL-ES53</name>
    <dbReference type="NCBI Taxonomy" id="1304272"/>
    <lineage>
        <taxon>Bacteria</taxon>
        <taxon>Pseudomonadati</taxon>
        <taxon>Pseudomonadota</taxon>
        <taxon>Gammaproteobacteria</taxon>
        <taxon>Salinisphaerales</taxon>
        <taxon>Salinisphaeraceae</taxon>
        <taxon>Salinisphaera</taxon>
    </lineage>
</organism>
<sequence>MIYPRYRALPRFAVALLFWALASSAVAAPVAASLYRDPNCGCCHKYVEHLRAAGFDVDVQPMGDRVARFRDAGVAPQLSSCHMMRISDYLVVGHVPLAVIAKLLDERPLIRGISLPGMPIGTPGMPGPKTEPFVVRTLDGDVYARL</sequence>
<accession>A0ABV2AZN5</accession>
<evidence type="ECO:0000256" key="1">
    <source>
        <dbReference type="SAM" id="SignalP"/>
    </source>
</evidence>